<accession>A0A644ZIX4</accession>
<name>A0A644ZIX4_9ZZZZ</name>
<protein>
    <submittedName>
        <fullName evidence="1">Uncharacterized protein</fullName>
    </submittedName>
</protein>
<dbReference type="EMBL" id="VSSQ01009140">
    <property type="protein sequence ID" value="MPM40830.1"/>
    <property type="molecule type" value="Genomic_DNA"/>
</dbReference>
<dbReference type="AlphaFoldDB" id="A0A644ZIX4"/>
<organism evidence="1">
    <name type="scientific">bioreactor metagenome</name>
    <dbReference type="NCBI Taxonomy" id="1076179"/>
    <lineage>
        <taxon>unclassified sequences</taxon>
        <taxon>metagenomes</taxon>
        <taxon>ecological metagenomes</taxon>
    </lineage>
</organism>
<reference evidence="1" key="1">
    <citation type="submission" date="2019-08" db="EMBL/GenBank/DDBJ databases">
        <authorList>
            <person name="Kucharzyk K."/>
            <person name="Murdoch R.W."/>
            <person name="Higgins S."/>
            <person name="Loffler F."/>
        </authorList>
    </citation>
    <scope>NUCLEOTIDE SEQUENCE</scope>
</reference>
<evidence type="ECO:0000313" key="1">
    <source>
        <dbReference type="EMBL" id="MPM40830.1"/>
    </source>
</evidence>
<sequence length="65" mass="7501">MKNLKSEKNLVTVIINKSKISKEMTLKGFTNKYKNPSVLYSNRNSKIKDNVVNIDSEDTLVILWN</sequence>
<comment type="caution">
    <text evidence="1">The sequence shown here is derived from an EMBL/GenBank/DDBJ whole genome shotgun (WGS) entry which is preliminary data.</text>
</comment>
<proteinExistence type="predicted"/>
<gene>
    <name evidence="1" type="ORF">SDC9_87478</name>
</gene>